<evidence type="ECO:0000256" key="1">
    <source>
        <dbReference type="SAM" id="SignalP"/>
    </source>
</evidence>
<organism evidence="2 3">
    <name type="scientific">Sphingorhabdus buctiana</name>
    <dbReference type="NCBI Taxonomy" id="1508805"/>
    <lineage>
        <taxon>Bacteria</taxon>
        <taxon>Pseudomonadati</taxon>
        <taxon>Pseudomonadota</taxon>
        <taxon>Alphaproteobacteria</taxon>
        <taxon>Sphingomonadales</taxon>
        <taxon>Sphingomonadaceae</taxon>
        <taxon>Sphingorhabdus</taxon>
    </lineage>
</organism>
<evidence type="ECO:0000313" key="2">
    <source>
        <dbReference type="EMBL" id="MFD1767123.1"/>
    </source>
</evidence>
<reference evidence="3" key="1">
    <citation type="journal article" date="2019" name="Int. J. Syst. Evol. Microbiol.">
        <title>The Global Catalogue of Microorganisms (GCM) 10K type strain sequencing project: providing services to taxonomists for standard genome sequencing and annotation.</title>
        <authorList>
            <consortium name="The Broad Institute Genomics Platform"/>
            <consortium name="The Broad Institute Genome Sequencing Center for Infectious Disease"/>
            <person name="Wu L."/>
            <person name="Ma J."/>
        </authorList>
    </citation>
    <scope>NUCLEOTIDE SEQUENCE [LARGE SCALE GENOMIC DNA]</scope>
    <source>
        <strain evidence="3">CGMCC 1.12449</strain>
    </source>
</reference>
<gene>
    <name evidence="2" type="ORF">ACFSAG_09730</name>
</gene>
<dbReference type="RefSeq" id="WP_381514108.1">
    <property type="nucleotide sequence ID" value="NZ_JBHUEL010000008.1"/>
</dbReference>
<keyword evidence="1" id="KW-0732">Signal</keyword>
<protein>
    <submittedName>
        <fullName evidence="2">Uncharacterized protein</fullName>
    </submittedName>
</protein>
<name>A0ABW4MEL7_9SPHN</name>
<feature type="signal peptide" evidence="1">
    <location>
        <begin position="1"/>
        <end position="26"/>
    </location>
</feature>
<evidence type="ECO:0000313" key="3">
    <source>
        <dbReference type="Proteomes" id="UP001597215"/>
    </source>
</evidence>
<accession>A0ABW4MEL7</accession>
<dbReference type="Proteomes" id="UP001597215">
    <property type="component" value="Unassembled WGS sequence"/>
</dbReference>
<comment type="caution">
    <text evidence="2">The sequence shown here is derived from an EMBL/GenBank/DDBJ whole genome shotgun (WGS) entry which is preliminary data.</text>
</comment>
<keyword evidence="3" id="KW-1185">Reference proteome</keyword>
<proteinExistence type="predicted"/>
<sequence length="263" mass="28997">MSISRLPKIAVAVAASFSMVATPVMAATPSDLADLIGVKGSSGETQMEARGYSLHHASHGDDKSYTYWWKASSKKCVRVTTEDGRYAAINSESAGDCGQKSGDAGAAVAIGAAALIGAIALSHKSHNHNDYNHYGNAQYEADYERGYNDGLYNYPYHNYSRSDYYSQGFEAGVRQRGYNGSYRDPYYGGGYSSYVNVNDLVGRSSSDARAQLSSRGFSLIETDDRYDGKYRTYWRASSEQCIVLHTRDSYVRSIDSVRKRNCR</sequence>
<dbReference type="EMBL" id="JBHUEL010000008">
    <property type="protein sequence ID" value="MFD1767123.1"/>
    <property type="molecule type" value="Genomic_DNA"/>
</dbReference>
<feature type="chain" id="PRO_5045615480" evidence="1">
    <location>
        <begin position="27"/>
        <end position="263"/>
    </location>
</feature>